<dbReference type="EC" id="2.7.-.-" evidence="4"/>
<keyword evidence="2 4" id="KW-0808">Transferase</keyword>
<evidence type="ECO:0000313" key="7">
    <source>
        <dbReference type="Proteomes" id="UP000195521"/>
    </source>
</evidence>
<evidence type="ECO:0000256" key="4">
    <source>
        <dbReference type="RuleBase" id="RU363090"/>
    </source>
</evidence>
<reference evidence="7" key="1">
    <citation type="submission" date="2017-04" db="EMBL/GenBank/DDBJ databases">
        <title>Plasmodium gonderi genome.</title>
        <authorList>
            <person name="Arisue N."/>
            <person name="Honma H."/>
            <person name="Kawai S."/>
            <person name="Tougan T."/>
            <person name="Tanabe K."/>
            <person name="Horii T."/>
        </authorList>
    </citation>
    <scope>NUCLEOTIDE SEQUENCE [LARGE SCALE GENOMIC DNA]</scope>
    <source>
        <strain evidence="7">ATCC 30045</strain>
    </source>
</reference>
<dbReference type="OMA" id="YNQIYGF"/>
<dbReference type="OrthoDB" id="334010at2759"/>
<protein>
    <recommendedName>
        <fullName evidence="4">Kinase</fullName>
        <ecNumber evidence="4">2.7.-.-</ecNumber>
    </recommendedName>
</protein>
<dbReference type="PANTHER" id="PTHR12400">
    <property type="entry name" value="INOSITOL POLYPHOSPHATE KINASE"/>
    <property type="match status" value="1"/>
</dbReference>
<dbReference type="Pfam" id="PF03770">
    <property type="entry name" value="IPK"/>
    <property type="match status" value="1"/>
</dbReference>
<feature type="compositionally biased region" description="Acidic residues" evidence="5">
    <location>
        <begin position="97"/>
        <end position="107"/>
    </location>
</feature>
<dbReference type="SUPFAM" id="SSF56104">
    <property type="entry name" value="SAICAR synthase-like"/>
    <property type="match status" value="1"/>
</dbReference>
<feature type="region of interest" description="Disordered" evidence="5">
    <location>
        <begin position="87"/>
        <end position="158"/>
    </location>
</feature>
<organism evidence="6 7">
    <name type="scientific">Plasmodium gonderi</name>
    <dbReference type="NCBI Taxonomy" id="77519"/>
    <lineage>
        <taxon>Eukaryota</taxon>
        <taxon>Sar</taxon>
        <taxon>Alveolata</taxon>
        <taxon>Apicomplexa</taxon>
        <taxon>Aconoidasida</taxon>
        <taxon>Haemosporida</taxon>
        <taxon>Plasmodiidae</taxon>
        <taxon>Plasmodium</taxon>
        <taxon>Plasmodium (Plasmodium)</taxon>
    </lineage>
</organism>
<keyword evidence="7" id="KW-1185">Reference proteome</keyword>
<evidence type="ECO:0000256" key="5">
    <source>
        <dbReference type="SAM" id="MobiDB-lite"/>
    </source>
</evidence>
<evidence type="ECO:0000256" key="3">
    <source>
        <dbReference type="ARBA" id="ARBA00022777"/>
    </source>
</evidence>
<dbReference type="GO" id="GO:0005737">
    <property type="term" value="C:cytoplasm"/>
    <property type="evidence" value="ECO:0007669"/>
    <property type="project" value="TreeGrafter"/>
</dbReference>
<dbReference type="GO" id="GO:0000828">
    <property type="term" value="F:inositol hexakisphosphate kinase activity"/>
    <property type="evidence" value="ECO:0007669"/>
    <property type="project" value="TreeGrafter"/>
</dbReference>
<evidence type="ECO:0000313" key="6">
    <source>
        <dbReference type="EMBL" id="GAW83368.1"/>
    </source>
</evidence>
<dbReference type="Gene3D" id="3.30.470.160">
    <property type="entry name" value="Inositol polyphosphate kinase"/>
    <property type="match status" value="1"/>
</dbReference>
<dbReference type="Proteomes" id="UP000195521">
    <property type="component" value="Unassembled WGS sequence"/>
</dbReference>
<dbReference type="InterPro" id="IPR038286">
    <property type="entry name" value="IPK_sf"/>
</dbReference>
<comment type="caution">
    <text evidence="6">The sequence shown here is derived from an EMBL/GenBank/DDBJ whole genome shotgun (WGS) entry which is preliminary data.</text>
</comment>
<dbReference type="GO" id="GO:0005634">
    <property type="term" value="C:nucleus"/>
    <property type="evidence" value="ECO:0007669"/>
    <property type="project" value="TreeGrafter"/>
</dbReference>
<evidence type="ECO:0000256" key="2">
    <source>
        <dbReference type="ARBA" id="ARBA00022679"/>
    </source>
</evidence>
<keyword evidence="3 4" id="KW-0418">Kinase</keyword>
<gene>
    <name evidence="6" type="ORF">PGO_141620</name>
</gene>
<dbReference type="EMBL" id="BDQF01000015">
    <property type="protein sequence ID" value="GAW83368.1"/>
    <property type="molecule type" value="Genomic_DNA"/>
</dbReference>
<dbReference type="GeneID" id="39750111"/>
<dbReference type="GO" id="GO:0046854">
    <property type="term" value="P:phosphatidylinositol phosphate biosynthetic process"/>
    <property type="evidence" value="ECO:0007669"/>
    <property type="project" value="TreeGrafter"/>
</dbReference>
<sequence>MNVEEYRHQVGGHCKLIKPKDSSKVYKPLIENEYIFYEKLTKFGASSAESGPLHILKKFIPKFYGVTEIVVEYSSSSEVEDNLFNKKKKKNEKAGEADVEAEVTGEEESSHNGGKYLSFDGHESAQKNPEWQKTDESTGAREYGDKKKSQEVNKTFDEGKAPVEEANWDIYRTYEKTKNEKKKQNKELIKIKKRKKYIPHIVLEDLVYGFKRPCVLDIKMGKRQRKIGASLEKRKRQVEKSFRTTSHSLGFRLCGCQHYNKINDKLFYKDKYWGRNLTKENIPWAIRNWFWNGSLLYDELIPLLLEKLHRFFNCIVELRHYRFWSSSLLWVFDGGLSDKKARSNSLDIRMIDFANTIYLQDNPSVDDEYIFGLKNLIHSMQILNNTIHSMQFLPHEINTCFYSENYKLTRNSNRPIFKKSNSAIFEENERKKKKKKKKIVYVNFDFLKNTNVRRKRNKLYSGNMIGAFSAELATTLSIGESQKGTSDDGLTFYYINKFTRKKKKKKKKLNQMQYMSNSDCPITNDLIFSPYSNPVVILDDDQKNFNDFLDEPLSTNIFPYPMLNFLEQNNSNTIRQVRQNSNLIITPVPFSNVDNKDDNPASGKLLDNVELLENMNIRMLNEKGNFHKLDNIKKLRAHQLELESHRMDDYTYNPFRGSSMRKKNSVDVTDSDGKIKYTYHTCEAEYPEKMKKRSSKRNWNETTENVKIDNFTERIKIEGHKNEPIFTDQVTTMTHKKNLGYYKPDTNDSNIASKQKKLFLKNKNGNKNFIDLVKEETTDAINKKGKIIQNKHYQKYMNKLEEKYASDSKNAKMNVLLFQNNEDKSSISRKGKLFKKSNSGMKYKNNSHEQIIHDVIVKTLKVASRISVDEQTRSTFITHENQPYEKTNQVNINERKSKGNAHFNNDEEKKKENMFINSNNAAGKILSYKHEYTSADEAYQNTVAQNENEHKDRASNRCDFINQFGVNELFNSVVHVQVPEKEEKRDGKKHGGKVEVADGKEKVKQDETTQCAYVEKHQQRSLMYNMKKHWENQRSRTSCGNIQNHSSLNEKKLDLLSRNINLKLFINHSINTEIGERKRKKEEHYFFPFTKDKNKLNFQSVNNDYFSDDNKDTVQIQEKFQRLQGVHGVNRMDRVSRINRRKEHRINNIFAETGRGELMPNHSALCMENSFSYNSDSGIIYNRSSKEHDMKKTQKKETETMYKRCSSCTDILLNIRKGKTKNNKKKYIKKNFFKKINFTSRMKKDIIKTYKKYIFFNYTTHSKHCITPMTDHSQRHDPTYHISDEFNLFNIEYESNRFVHSVANQRNTQKRQKRQKRQKMQSIFNNHNMINNNFPCNQFREKNLIVPLADTNQNYKYLRRSLSEPNFYKFGYFRCVLNDFYGTKINYDNLIKNRLDKSSKVPIYNQIYGFTSNSSDMDSSEASSSY</sequence>
<dbReference type="RefSeq" id="XP_028545957.1">
    <property type="nucleotide sequence ID" value="XM_028690156.1"/>
</dbReference>
<dbReference type="InterPro" id="IPR005522">
    <property type="entry name" value="IPK"/>
</dbReference>
<comment type="similarity">
    <text evidence="1 4">Belongs to the inositol phosphokinase (IPK) family.</text>
</comment>
<name>A0A1Y1JPC9_PLAGO</name>
<accession>A0A1Y1JPC9</accession>
<feature type="compositionally biased region" description="Basic and acidic residues" evidence="5">
    <location>
        <begin position="120"/>
        <end position="158"/>
    </location>
</feature>
<proteinExistence type="inferred from homology"/>
<dbReference type="PANTHER" id="PTHR12400:SF21">
    <property type="entry name" value="KINASE"/>
    <property type="match status" value="1"/>
</dbReference>
<dbReference type="GO" id="GO:0032958">
    <property type="term" value="P:inositol phosphate biosynthetic process"/>
    <property type="evidence" value="ECO:0007669"/>
    <property type="project" value="InterPro"/>
</dbReference>
<evidence type="ECO:0000256" key="1">
    <source>
        <dbReference type="ARBA" id="ARBA00007374"/>
    </source>
</evidence>